<evidence type="ECO:0000313" key="1">
    <source>
        <dbReference type="EMBL" id="ANZ45513.1"/>
    </source>
</evidence>
<name>A0A1B2I6E2_9BACT</name>
<protein>
    <recommendedName>
        <fullName evidence="3">CarD-like/TRCF RNAP-interacting domain-containing protein</fullName>
    </recommendedName>
</protein>
<reference evidence="1" key="1">
    <citation type="submission" date="2016-08" db="EMBL/GenBank/DDBJ databases">
        <title>Complete genome of Cloacibacillus porcorum.</title>
        <authorList>
            <person name="Looft T."/>
            <person name="Bayles D.O."/>
            <person name="Alt D.P."/>
        </authorList>
    </citation>
    <scope>NUCLEOTIDE SEQUENCE [LARGE SCALE GENOMIC DNA]</scope>
    <source>
        <strain evidence="1">CL-84</strain>
    </source>
</reference>
<dbReference type="AlphaFoldDB" id="A0A1B2I6E2"/>
<evidence type="ECO:0000313" key="2">
    <source>
        <dbReference type="Proteomes" id="UP000093044"/>
    </source>
</evidence>
<organism evidence="1 2">
    <name type="scientific">Cloacibacillus porcorum</name>
    <dbReference type="NCBI Taxonomy" id="1197717"/>
    <lineage>
        <taxon>Bacteria</taxon>
        <taxon>Thermotogati</taxon>
        <taxon>Synergistota</taxon>
        <taxon>Synergistia</taxon>
        <taxon>Synergistales</taxon>
        <taxon>Synergistaceae</taxon>
        <taxon>Cloacibacillus</taxon>
    </lineage>
</organism>
<proteinExistence type="predicted"/>
<accession>A0A1B2I6E2</accession>
<dbReference type="EMBL" id="CP016757">
    <property type="protein sequence ID" value="ANZ45513.1"/>
    <property type="molecule type" value="Genomic_DNA"/>
</dbReference>
<sequence>MELIERIPYVTAFSAPSGKARIDLYKKAVGKKEPLQWLKVVKSCWLRREERSGGVEGTLEGEYGNRAKRLLHAELAEALGIGEEEVEPFIERYLKENI</sequence>
<evidence type="ECO:0008006" key="3">
    <source>
        <dbReference type="Google" id="ProtNLM"/>
    </source>
</evidence>
<keyword evidence="2" id="KW-1185">Reference proteome</keyword>
<gene>
    <name evidence="1" type="ORF">BED41_10790</name>
</gene>
<dbReference type="InterPro" id="IPR042215">
    <property type="entry name" value="CarD-like_C"/>
</dbReference>
<dbReference type="STRING" id="1197717.BED41_10790"/>
<dbReference type="KEGG" id="cpor:BED41_10790"/>
<dbReference type="Proteomes" id="UP000093044">
    <property type="component" value="Chromosome"/>
</dbReference>
<dbReference type="Gene3D" id="1.20.58.1290">
    <property type="entry name" value="CarD-like, C-terminal domain"/>
    <property type="match status" value="1"/>
</dbReference>